<keyword evidence="2" id="KW-1185">Reference proteome</keyword>
<comment type="caution">
    <text evidence="1">The sequence shown here is derived from an EMBL/GenBank/DDBJ whole genome shotgun (WGS) entry which is preliminary data.</text>
</comment>
<dbReference type="AlphaFoldDB" id="A0A9X2Y2R8"/>
<dbReference type="RefSeq" id="WP_279300366.1">
    <property type="nucleotide sequence ID" value="NZ_JAOTIF010000061.1"/>
</dbReference>
<dbReference type="EMBL" id="JAOTIF010000061">
    <property type="protein sequence ID" value="MCU7552933.1"/>
    <property type="molecule type" value="Genomic_DNA"/>
</dbReference>
<reference evidence="1" key="2">
    <citation type="submission" date="2023-04" db="EMBL/GenBank/DDBJ databases">
        <title>Paracnuella aquatica gen. nov., sp. nov., a member of the family Chitinophagaceae isolated from a hot spring.</title>
        <authorList>
            <person name="Wang C."/>
        </authorList>
    </citation>
    <scope>NUCLEOTIDE SEQUENCE</scope>
    <source>
        <strain evidence="1">LB-8</strain>
    </source>
</reference>
<protein>
    <submittedName>
        <fullName evidence="1">Uncharacterized protein</fullName>
    </submittedName>
</protein>
<reference evidence="1" key="1">
    <citation type="submission" date="2022-09" db="EMBL/GenBank/DDBJ databases">
        <authorList>
            <person name="Yuan C."/>
            <person name="Ke Z."/>
        </authorList>
    </citation>
    <scope>NUCLEOTIDE SEQUENCE</scope>
    <source>
        <strain evidence="1">LB-8</strain>
    </source>
</reference>
<name>A0A9X2Y2R8_9BACT</name>
<evidence type="ECO:0000313" key="1">
    <source>
        <dbReference type="EMBL" id="MCU7552933.1"/>
    </source>
</evidence>
<gene>
    <name evidence="1" type="ORF">OCK74_27715</name>
</gene>
<evidence type="ECO:0000313" key="2">
    <source>
        <dbReference type="Proteomes" id="UP001155483"/>
    </source>
</evidence>
<proteinExistence type="predicted"/>
<organism evidence="1 2">
    <name type="scientific">Paraflavisolibacter caeni</name>
    <dbReference type="NCBI Taxonomy" id="2982496"/>
    <lineage>
        <taxon>Bacteria</taxon>
        <taxon>Pseudomonadati</taxon>
        <taxon>Bacteroidota</taxon>
        <taxon>Chitinophagia</taxon>
        <taxon>Chitinophagales</taxon>
        <taxon>Chitinophagaceae</taxon>
        <taxon>Paraflavisolibacter</taxon>
    </lineage>
</organism>
<sequence>MSLLNRSIVLNTMIKHETLIIHDIGKEVNLGFVPDKAHLQFFLDELTDSGYLSILDGVTPCTYTITAKGITEGKRLKEGI</sequence>
<dbReference type="Proteomes" id="UP001155483">
    <property type="component" value="Unassembled WGS sequence"/>
</dbReference>
<accession>A0A9X2Y2R8</accession>